<evidence type="ECO:0000256" key="1">
    <source>
        <dbReference type="SAM" id="Phobius"/>
    </source>
</evidence>
<organism evidence="2 3">
    <name type="scientific">Bacteroides nordii</name>
    <dbReference type="NCBI Taxonomy" id="291645"/>
    <lineage>
        <taxon>Bacteria</taxon>
        <taxon>Pseudomonadati</taxon>
        <taxon>Bacteroidota</taxon>
        <taxon>Bacteroidia</taxon>
        <taxon>Bacteroidales</taxon>
        <taxon>Bacteroidaceae</taxon>
        <taxon>Bacteroides</taxon>
    </lineage>
</organism>
<keyword evidence="1" id="KW-1133">Transmembrane helix</keyword>
<gene>
    <name evidence="2" type="ORF">DW888_04625</name>
</gene>
<comment type="caution">
    <text evidence="2">The sequence shown here is derived from an EMBL/GenBank/DDBJ whole genome shotgun (WGS) entry which is preliminary data.</text>
</comment>
<evidence type="ECO:0000313" key="2">
    <source>
        <dbReference type="EMBL" id="RHB37855.1"/>
    </source>
</evidence>
<keyword evidence="1" id="KW-0472">Membrane</keyword>
<dbReference type="RefSeq" id="WP_007484407.1">
    <property type="nucleotide sequence ID" value="NZ_CABJFV010000002.1"/>
</dbReference>
<proteinExistence type="predicted"/>
<dbReference type="Proteomes" id="UP000284379">
    <property type="component" value="Unassembled WGS sequence"/>
</dbReference>
<feature type="transmembrane region" description="Helical" evidence="1">
    <location>
        <begin position="20"/>
        <end position="43"/>
    </location>
</feature>
<reference evidence="2 3" key="1">
    <citation type="submission" date="2018-08" db="EMBL/GenBank/DDBJ databases">
        <title>A genome reference for cultivated species of the human gut microbiota.</title>
        <authorList>
            <person name="Zou Y."/>
            <person name="Xue W."/>
            <person name="Luo G."/>
        </authorList>
    </citation>
    <scope>NUCLEOTIDE SEQUENCE [LARGE SCALE GENOMIC DNA]</scope>
    <source>
        <strain evidence="2 3">AM40-30BH</strain>
    </source>
</reference>
<dbReference type="EMBL" id="QSGO01000002">
    <property type="protein sequence ID" value="RHB37855.1"/>
    <property type="molecule type" value="Genomic_DNA"/>
</dbReference>
<keyword evidence="1" id="KW-0812">Transmembrane</keyword>
<dbReference type="AlphaFoldDB" id="A0A413VW63"/>
<accession>A0A413VW63</accession>
<evidence type="ECO:0000313" key="3">
    <source>
        <dbReference type="Proteomes" id="UP000284379"/>
    </source>
</evidence>
<sequence>MADFLLHLLFEAYICFLRDAIVLLISVVNVLNSTSLYIPCFLYSNRNKVLISLAISATLTVGFSSEESEIANAFIKDPL</sequence>
<protein>
    <submittedName>
        <fullName evidence="2">Uncharacterized protein</fullName>
    </submittedName>
</protein>
<name>A0A413VW63_9BACE</name>